<keyword evidence="3" id="KW-1185">Reference proteome</keyword>
<dbReference type="GO" id="GO:0009723">
    <property type="term" value="P:response to ethylene"/>
    <property type="evidence" value="ECO:0007669"/>
    <property type="project" value="TreeGrafter"/>
</dbReference>
<gene>
    <name evidence="2" type="ORF">FNV43_RR19026</name>
</gene>
<reference evidence="2" key="1">
    <citation type="submission" date="2020-03" db="EMBL/GenBank/DDBJ databases">
        <title>A high-quality chromosome-level genome assembly of a woody plant with both climbing and erect habits, Rhamnella rubrinervis.</title>
        <authorList>
            <person name="Lu Z."/>
            <person name="Yang Y."/>
            <person name="Zhu X."/>
            <person name="Sun Y."/>
        </authorList>
    </citation>
    <scope>NUCLEOTIDE SEQUENCE</scope>
    <source>
        <strain evidence="2">BYM</strain>
        <tissue evidence="2">Leaf</tissue>
    </source>
</reference>
<dbReference type="PANTHER" id="PTHR20921:SF0">
    <property type="entry name" value="TRANSMEMBRANE PROTEIN 222"/>
    <property type="match status" value="1"/>
</dbReference>
<evidence type="ECO:0000313" key="2">
    <source>
        <dbReference type="EMBL" id="KAF3440740.1"/>
    </source>
</evidence>
<evidence type="ECO:0008006" key="4">
    <source>
        <dbReference type="Google" id="ProtNLM"/>
    </source>
</evidence>
<dbReference type="Pfam" id="PF05608">
    <property type="entry name" value="RTE1"/>
    <property type="match status" value="1"/>
</dbReference>
<dbReference type="GO" id="GO:0005783">
    <property type="term" value="C:endoplasmic reticulum"/>
    <property type="evidence" value="ECO:0007669"/>
    <property type="project" value="TreeGrafter"/>
</dbReference>
<dbReference type="AlphaFoldDB" id="A0A8K0GY63"/>
<evidence type="ECO:0000256" key="1">
    <source>
        <dbReference type="SAM" id="Phobius"/>
    </source>
</evidence>
<dbReference type="PANTHER" id="PTHR20921">
    <property type="entry name" value="TRANSMEMBRANE PROTEIN 222"/>
    <property type="match status" value="1"/>
</dbReference>
<dbReference type="OrthoDB" id="267284at2759"/>
<comment type="caution">
    <text evidence="2">The sequence shown here is derived from an EMBL/GenBank/DDBJ whole genome shotgun (WGS) entry which is preliminary data.</text>
</comment>
<proteinExistence type="predicted"/>
<protein>
    <recommendedName>
        <fullName evidence="4">Protein RTE1-HOMOLOG</fullName>
    </recommendedName>
</protein>
<keyword evidence="1" id="KW-1133">Transmembrane helix</keyword>
<dbReference type="EMBL" id="VOIH02000008">
    <property type="protein sequence ID" value="KAF3440740.1"/>
    <property type="molecule type" value="Genomic_DNA"/>
</dbReference>
<name>A0A8K0GY63_9ROSA</name>
<dbReference type="InterPro" id="IPR008496">
    <property type="entry name" value="TMEM222/RTE1"/>
</dbReference>
<organism evidence="2 3">
    <name type="scientific">Rhamnella rubrinervis</name>
    <dbReference type="NCBI Taxonomy" id="2594499"/>
    <lineage>
        <taxon>Eukaryota</taxon>
        <taxon>Viridiplantae</taxon>
        <taxon>Streptophyta</taxon>
        <taxon>Embryophyta</taxon>
        <taxon>Tracheophyta</taxon>
        <taxon>Spermatophyta</taxon>
        <taxon>Magnoliopsida</taxon>
        <taxon>eudicotyledons</taxon>
        <taxon>Gunneridae</taxon>
        <taxon>Pentapetalae</taxon>
        <taxon>rosids</taxon>
        <taxon>fabids</taxon>
        <taxon>Rosales</taxon>
        <taxon>Rhamnaceae</taxon>
        <taxon>rhamnoid group</taxon>
        <taxon>Rhamneae</taxon>
        <taxon>Rhamnella</taxon>
    </lineage>
</organism>
<keyword evidence="1" id="KW-0472">Membrane</keyword>
<feature type="transmembrane region" description="Helical" evidence="1">
    <location>
        <begin position="202"/>
        <end position="224"/>
    </location>
</feature>
<dbReference type="GO" id="GO:0005794">
    <property type="term" value="C:Golgi apparatus"/>
    <property type="evidence" value="ECO:0007669"/>
    <property type="project" value="TreeGrafter"/>
</dbReference>
<sequence length="230" mass="26151">MEENTDPEHGLMIEGSASPALQIDPRKARFPCCIVWTPLPVISWLVPFIGHIGICREDGVILDFAGPNFVCVDNFAFGAVARYLQISTEKCCVLPVPSVYKSEDQYRQDEPGREILTWDDALRKSTQEFQHRTYSLFTCNCHSFVANNLNRLCFRNGGWNLVNLAALFFVKGKWVSKASMVRSLLPFFIILTLGLASWGWNFLIFLAFFTFSLVGWFLLGTYGFKDLIQL</sequence>
<dbReference type="GO" id="GO:0010104">
    <property type="term" value="P:regulation of ethylene-activated signaling pathway"/>
    <property type="evidence" value="ECO:0007669"/>
    <property type="project" value="TreeGrafter"/>
</dbReference>
<dbReference type="Proteomes" id="UP000796880">
    <property type="component" value="Unassembled WGS sequence"/>
</dbReference>
<accession>A0A8K0GY63</accession>
<evidence type="ECO:0000313" key="3">
    <source>
        <dbReference type="Proteomes" id="UP000796880"/>
    </source>
</evidence>
<feature type="transmembrane region" description="Helical" evidence="1">
    <location>
        <begin position="179"/>
        <end position="196"/>
    </location>
</feature>
<keyword evidence="1" id="KW-0812">Transmembrane</keyword>